<reference evidence="1 2" key="1">
    <citation type="journal article" date="2015" name="Genome Announc.">
        <title>Genomic Analysis of Broad-Host-Range Enterobacteriophage Av-05.</title>
        <authorList>
            <person name="Amarillas L."/>
            <person name="Lopez-Cuevas O."/>
            <person name="Leon-Felix J."/>
            <person name="Castro-Del Campo N."/>
            <person name="Gerba C.P."/>
            <person name="Chaidez C."/>
        </authorList>
    </citation>
    <scope>NUCLEOTIDE SEQUENCE [LARGE SCALE GENOMIC DNA]</scope>
</reference>
<dbReference type="GeneID" id="22475500"/>
<organism evidence="1 2">
    <name type="scientific">Escherichia phage Av-05</name>
    <dbReference type="NCBI Taxonomy" id="1527519"/>
    <lineage>
        <taxon>Viruses</taxon>
        <taxon>Duplodnaviria</taxon>
        <taxon>Heunggongvirae</taxon>
        <taxon>Uroviricota</taxon>
        <taxon>Caudoviricetes</taxon>
        <taxon>Vequintavirinae</taxon>
        <taxon>Avunavirus</taxon>
        <taxon>Avunavirus Av05</taxon>
    </lineage>
</organism>
<sequence>MNDVWIKTPNGVEDLDVGRWLVVLADGKIGICESYQGNNCIIHVINGSFYFDFEPVIAYMPIPSISDFLKDHLKTEANFKTAGAKVMDLDDWNFGVLAAIFSPEDGNGYWCPNDSYESDVSVWDKKPDWATHVVWYNR</sequence>
<dbReference type="KEGG" id="vg:22475500"/>
<dbReference type="EMBL" id="KM190144">
    <property type="protein sequence ID" value="AII27702.1"/>
    <property type="molecule type" value="Genomic_DNA"/>
</dbReference>
<evidence type="ECO:0000313" key="1">
    <source>
        <dbReference type="EMBL" id="AII27702.1"/>
    </source>
</evidence>
<gene>
    <name evidence="1" type="ORF">Av05_00159</name>
</gene>
<dbReference type="OrthoDB" id="28310at10239"/>
<evidence type="ECO:0000313" key="2">
    <source>
        <dbReference type="Proteomes" id="UP000028961"/>
    </source>
</evidence>
<dbReference type="RefSeq" id="YP_009111233.1">
    <property type="nucleotide sequence ID" value="NC_025830.1"/>
</dbReference>
<proteinExistence type="predicted"/>
<accession>A0A076G893</accession>
<dbReference type="Proteomes" id="UP000028961">
    <property type="component" value="Segment"/>
</dbReference>
<protein>
    <submittedName>
        <fullName evidence="1">Uncharacterized protein</fullName>
    </submittedName>
</protein>
<name>A0A076G893_9CAUD</name>
<keyword evidence="2" id="KW-1185">Reference proteome</keyword>